<reference evidence="1 2" key="1">
    <citation type="submission" date="2019-01" db="EMBL/GenBank/DDBJ databases">
        <title>A draft genome assembly of the solar-powered sea slug Elysia chlorotica.</title>
        <authorList>
            <person name="Cai H."/>
            <person name="Li Q."/>
            <person name="Fang X."/>
            <person name="Li J."/>
            <person name="Curtis N.E."/>
            <person name="Altenburger A."/>
            <person name="Shibata T."/>
            <person name="Feng M."/>
            <person name="Maeda T."/>
            <person name="Schwartz J.A."/>
            <person name="Shigenobu S."/>
            <person name="Lundholm N."/>
            <person name="Nishiyama T."/>
            <person name="Yang H."/>
            <person name="Hasebe M."/>
            <person name="Li S."/>
            <person name="Pierce S.K."/>
            <person name="Wang J."/>
        </authorList>
    </citation>
    <scope>NUCLEOTIDE SEQUENCE [LARGE SCALE GENOMIC DNA]</scope>
    <source>
        <strain evidence="1">EC2010</strain>
        <tissue evidence="1">Whole organism of an adult</tissue>
    </source>
</reference>
<dbReference type="EMBL" id="RQTK01000103">
    <property type="protein sequence ID" value="RUS87684.1"/>
    <property type="molecule type" value="Genomic_DNA"/>
</dbReference>
<sequence length="128" mass="14665">MMFSQDFCYSNTRRAPSTFLTSFLVFDISEQVAIIRMARNKINFNNIVTRYNSLRGLGDTEVADSRLIHITLKARDVTWDPPYMEERLLLGDHKPGAQAISKQNMKDNVTVTLEEGLCTGKQLKRRPP</sequence>
<protein>
    <submittedName>
        <fullName evidence="1">Uncharacterized protein</fullName>
    </submittedName>
</protein>
<proteinExistence type="predicted"/>
<keyword evidence="2" id="KW-1185">Reference proteome</keyword>
<evidence type="ECO:0000313" key="1">
    <source>
        <dbReference type="EMBL" id="RUS87684.1"/>
    </source>
</evidence>
<evidence type="ECO:0000313" key="2">
    <source>
        <dbReference type="Proteomes" id="UP000271974"/>
    </source>
</evidence>
<dbReference type="Proteomes" id="UP000271974">
    <property type="component" value="Unassembled WGS sequence"/>
</dbReference>
<organism evidence="1 2">
    <name type="scientific">Elysia chlorotica</name>
    <name type="common">Eastern emerald elysia</name>
    <name type="synonym">Sea slug</name>
    <dbReference type="NCBI Taxonomy" id="188477"/>
    <lineage>
        <taxon>Eukaryota</taxon>
        <taxon>Metazoa</taxon>
        <taxon>Spiralia</taxon>
        <taxon>Lophotrochozoa</taxon>
        <taxon>Mollusca</taxon>
        <taxon>Gastropoda</taxon>
        <taxon>Heterobranchia</taxon>
        <taxon>Euthyneura</taxon>
        <taxon>Panpulmonata</taxon>
        <taxon>Sacoglossa</taxon>
        <taxon>Placobranchoidea</taxon>
        <taxon>Plakobranchidae</taxon>
        <taxon>Elysia</taxon>
    </lineage>
</organism>
<dbReference type="AlphaFoldDB" id="A0A433U1G3"/>
<feature type="non-terminal residue" evidence="1">
    <location>
        <position position="128"/>
    </location>
</feature>
<accession>A0A433U1G3</accession>
<gene>
    <name evidence="1" type="ORF">EGW08_004525</name>
</gene>
<name>A0A433U1G3_ELYCH</name>
<comment type="caution">
    <text evidence="1">The sequence shown here is derived from an EMBL/GenBank/DDBJ whole genome shotgun (WGS) entry which is preliminary data.</text>
</comment>